<dbReference type="EMBL" id="CP049866">
    <property type="protein sequence ID" value="QIK74838.1"/>
    <property type="molecule type" value="Genomic_DNA"/>
</dbReference>
<name>A0A6G7YDX3_9ACTN</name>
<proteinExistence type="predicted"/>
<dbReference type="SUPFAM" id="SSF103642">
    <property type="entry name" value="Sec-C motif"/>
    <property type="match status" value="1"/>
</dbReference>
<dbReference type="Proteomes" id="UP000502035">
    <property type="component" value="Chromosome"/>
</dbReference>
<evidence type="ECO:0000259" key="2">
    <source>
        <dbReference type="Pfam" id="PF19348"/>
    </source>
</evidence>
<evidence type="ECO:0000256" key="1">
    <source>
        <dbReference type="SAM" id="MobiDB-lite"/>
    </source>
</evidence>
<keyword evidence="3" id="KW-0413">Isomerase</keyword>
<evidence type="ECO:0000313" key="4">
    <source>
        <dbReference type="Proteomes" id="UP000502035"/>
    </source>
</evidence>
<keyword evidence="4" id="KW-1185">Reference proteome</keyword>
<dbReference type="InterPro" id="IPR004027">
    <property type="entry name" value="SEC_C_motif"/>
</dbReference>
<gene>
    <name evidence="3" type="ORF">G7071_04730</name>
</gene>
<organism evidence="3 4">
    <name type="scientific">Nocardioides piscis</name>
    <dbReference type="NCBI Taxonomy" id="2714938"/>
    <lineage>
        <taxon>Bacteria</taxon>
        <taxon>Bacillati</taxon>
        <taxon>Actinomycetota</taxon>
        <taxon>Actinomycetes</taxon>
        <taxon>Propionibacteriales</taxon>
        <taxon>Nocardioidaceae</taxon>
        <taxon>Nocardioides</taxon>
    </lineage>
</organism>
<feature type="region of interest" description="Disordered" evidence="1">
    <location>
        <begin position="1"/>
        <end position="26"/>
    </location>
</feature>
<reference evidence="3 4" key="1">
    <citation type="submission" date="2020-03" db="EMBL/GenBank/DDBJ databases">
        <title>Nocardioides sp. nov., isolated from fish.</title>
        <authorList>
            <person name="Hyun D.-W."/>
            <person name="Bae J.-W."/>
        </authorList>
    </citation>
    <scope>NUCLEOTIDE SEQUENCE [LARGE SCALE GENOMIC DNA]</scope>
    <source>
        <strain evidence="3 4">HDW12A</strain>
    </source>
</reference>
<dbReference type="InterPro" id="IPR045970">
    <property type="entry name" value="DUF5926"/>
</dbReference>
<dbReference type="GO" id="GO:0016853">
    <property type="term" value="F:isomerase activity"/>
    <property type="evidence" value="ECO:0007669"/>
    <property type="project" value="UniProtKB-KW"/>
</dbReference>
<dbReference type="Gene3D" id="3.10.450.50">
    <property type="match status" value="1"/>
</dbReference>
<dbReference type="RefSeq" id="WP_166315534.1">
    <property type="nucleotide sequence ID" value="NZ_CP049866.1"/>
</dbReference>
<sequence length="315" mass="32804">MAKKSRTKARDIASTEGAGENAVGPRQPCPCGSGKRYKACHGAAGGAAPVFVSRPFEGMPGECDVIALRELVPAATVPLTVPGTDREVRLCTLLPMAAPAMVRESGAIWLGLQVAHQYGDPARDLGAVLEAAIAQTEPGVVGLTSPPGEGPRLQDLISNTSLDITVHDGFGYWIDDLGDQDDATAAALEEASSAAPPTARLESVEAAYWTNVGTKEHLRWVMPHPEDHLLDALARLHAAGQDSVAEGSRFVGMFRAHGRLAPVWDLPVGTGAAVLEDPAAAFAAALTDALATGGDLTAEERSARAGLANRQVTIR</sequence>
<dbReference type="KEGG" id="npi:G7071_04730"/>
<evidence type="ECO:0000313" key="3">
    <source>
        <dbReference type="EMBL" id="QIK74838.1"/>
    </source>
</evidence>
<dbReference type="Pfam" id="PF02810">
    <property type="entry name" value="SEC-C"/>
    <property type="match status" value="1"/>
</dbReference>
<dbReference type="AlphaFoldDB" id="A0A6G7YDX3"/>
<protein>
    <submittedName>
        <fullName evidence="3">Topoisomerase II</fullName>
    </submittedName>
</protein>
<feature type="domain" description="DUF5926" evidence="2">
    <location>
        <begin position="55"/>
        <end position="315"/>
    </location>
</feature>
<dbReference type="Pfam" id="PF19348">
    <property type="entry name" value="DUF5926"/>
    <property type="match status" value="1"/>
</dbReference>
<accession>A0A6G7YDX3</accession>